<keyword evidence="2" id="KW-1185">Reference proteome</keyword>
<proteinExistence type="predicted"/>
<organism evidence="1 2">
    <name type="scientific">Corchorus capsularis</name>
    <name type="common">Jute</name>
    <dbReference type="NCBI Taxonomy" id="210143"/>
    <lineage>
        <taxon>Eukaryota</taxon>
        <taxon>Viridiplantae</taxon>
        <taxon>Streptophyta</taxon>
        <taxon>Embryophyta</taxon>
        <taxon>Tracheophyta</taxon>
        <taxon>Spermatophyta</taxon>
        <taxon>Magnoliopsida</taxon>
        <taxon>eudicotyledons</taxon>
        <taxon>Gunneridae</taxon>
        <taxon>Pentapetalae</taxon>
        <taxon>rosids</taxon>
        <taxon>malvids</taxon>
        <taxon>Malvales</taxon>
        <taxon>Malvaceae</taxon>
        <taxon>Grewioideae</taxon>
        <taxon>Apeibeae</taxon>
        <taxon>Corchorus</taxon>
    </lineage>
</organism>
<accession>A0A1R3G701</accession>
<gene>
    <name evidence="1" type="ORF">CCACVL1_28323</name>
</gene>
<dbReference type="AlphaFoldDB" id="A0A1R3G701"/>
<name>A0A1R3G701_COCAP</name>
<dbReference type="EMBL" id="AWWV01015132">
    <property type="protein sequence ID" value="OMO53800.1"/>
    <property type="molecule type" value="Genomic_DNA"/>
</dbReference>
<dbReference type="Gramene" id="OMO53800">
    <property type="protein sequence ID" value="OMO53800"/>
    <property type="gene ID" value="CCACVL1_28323"/>
</dbReference>
<reference evidence="1 2" key="1">
    <citation type="submission" date="2013-09" db="EMBL/GenBank/DDBJ databases">
        <title>Corchorus capsularis genome sequencing.</title>
        <authorList>
            <person name="Alam M."/>
            <person name="Haque M.S."/>
            <person name="Islam M.S."/>
            <person name="Emdad E.M."/>
            <person name="Islam M.M."/>
            <person name="Ahmed B."/>
            <person name="Halim A."/>
            <person name="Hossen Q.M.M."/>
            <person name="Hossain M.Z."/>
            <person name="Ahmed R."/>
            <person name="Khan M.M."/>
            <person name="Islam R."/>
            <person name="Rashid M.M."/>
            <person name="Khan S.A."/>
            <person name="Rahman M.S."/>
            <person name="Alam M."/>
        </authorList>
    </citation>
    <scope>NUCLEOTIDE SEQUENCE [LARGE SCALE GENOMIC DNA]</scope>
    <source>
        <strain evidence="2">cv. CVL-1</strain>
        <tissue evidence="1">Whole seedling</tissue>
    </source>
</reference>
<protein>
    <submittedName>
        <fullName evidence="1">Uncharacterized protein</fullName>
    </submittedName>
</protein>
<dbReference type="Proteomes" id="UP000188268">
    <property type="component" value="Unassembled WGS sequence"/>
</dbReference>
<sequence length="22" mass="2615">MAAKRRLEDFDAIQSWKNAHVK</sequence>
<evidence type="ECO:0000313" key="1">
    <source>
        <dbReference type="EMBL" id="OMO53800.1"/>
    </source>
</evidence>
<evidence type="ECO:0000313" key="2">
    <source>
        <dbReference type="Proteomes" id="UP000188268"/>
    </source>
</evidence>
<comment type="caution">
    <text evidence="1">The sequence shown here is derived from an EMBL/GenBank/DDBJ whole genome shotgun (WGS) entry which is preliminary data.</text>
</comment>